<dbReference type="SUPFAM" id="SSF52047">
    <property type="entry name" value="RNI-like"/>
    <property type="match status" value="1"/>
</dbReference>
<dbReference type="GO" id="GO:0006913">
    <property type="term" value="P:nucleocytoplasmic transport"/>
    <property type="evidence" value="ECO:0007669"/>
    <property type="project" value="TreeGrafter"/>
</dbReference>
<dbReference type="Proteomes" id="UP000095280">
    <property type="component" value="Unplaced"/>
</dbReference>
<evidence type="ECO:0000256" key="1">
    <source>
        <dbReference type="ARBA" id="ARBA00022468"/>
    </source>
</evidence>
<dbReference type="InterPro" id="IPR032675">
    <property type="entry name" value="LRR_dom_sf"/>
</dbReference>
<dbReference type="Gene3D" id="3.80.10.10">
    <property type="entry name" value="Ribonuclease Inhibitor"/>
    <property type="match status" value="1"/>
</dbReference>
<dbReference type="InterPro" id="IPR001611">
    <property type="entry name" value="Leu-rich_rpt"/>
</dbReference>
<organism evidence="4 5">
    <name type="scientific">Macrostomum lignano</name>
    <dbReference type="NCBI Taxonomy" id="282301"/>
    <lineage>
        <taxon>Eukaryota</taxon>
        <taxon>Metazoa</taxon>
        <taxon>Spiralia</taxon>
        <taxon>Lophotrochozoa</taxon>
        <taxon>Platyhelminthes</taxon>
        <taxon>Rhabditophora</taxon>
        <taxon>Macrostomorpha</taxon>
        <taxon>Macrostomida</taxon>
        <taxon>Macrostomidae</taxon>
        <taxon>Macrostomum</taxon>
    </lineage>
</organism>
<dbReference type="WBParaSite" id="maker-uti_cns_0001957-snap-gene-0.3-mRNA-1">
    <property type="protein sequence ID" value="maker-uti_cns_0001957-snap-gene-0.3-mRNA-1"/>
    <property type="gene ID" value="maker-uti_cns_0001957-snap-gene-0.3"/>
</dbReference>
<keyword evidence="2" id="KW-0433">Leucine-rich repeat</keyword>
<dbReference type="GO" id="GO:0005634">
    <property type="term" value="C:nucleus"/>
    <property type="evidence" value="ECO:0007669"/>
    <property type="project" value="TreeGrafter"/>
</dbReference>
<keyword evidence="4" id="KW-1185">Reference proteome</keyword>
<keyword evidence="1" id="KW-0343">GTPase activation</keyword>
<dbReference type="InterPro" id="IPR027038">
    <property type="entry name" value="RanGap"/>
</dbReference>
<keyword evidence="3" id="KW-0677">Repeat</keyword>
<dbReference type="GO" id="GO:0005096">
    <property type="term" value="F:GTPase activator activity"/>
    <property type="evidence" value="ECO:0007669"/>
    <property type="project" value="UniProtKB-KW"/>
</dbReference>
<evidence type="ECO:0000256" key="2">
    <source>
        <dbReference type="ARBA" id="ARBA00022614"/>
    </source>
</evidence>
<dbReference type="AlphaFoldDB" id="A0A1I8GH96"/>
<dbReference type="GO" id="GO:0005829">
    <property type="term" value="C:cytosol"/>
    <property type="evidence" value="ECO:0007669"/>
    <property type="project" value="TreeGrafter"/>
</dbReference>
<evidence type="ECO:0000313" key="4">
    <source>
        <dbReference type="Proteomes" id="UP000095280"/>
    </source>
</evidence>
<dbReference type="Pfam" id="PF13516">
    <property type="entry name" value="LRR_6"/>
    <property type="match status" value="2"/>
</dbReference>
<protein>
    <submittedName>
        <fullName evidence="5">Ribonuclease inhibitor-like protein</fullName>
    </submittedName>
</protein>
<evidence type="ECO:0000256" key="3">
    <source>
        <dbReference type="ARBA" id="ARBA00022737"/>
    </source>
</evidence>
<evidence type="ECO:0000313" key="5">
    <source>
        <dbReference type="WBParaSite" id="maker-uti_cns_0001957-snap-gene-0.3-mRNA-1"/>
    </source>
</evidence>
<dbReference type="GO" id="GO:0031267">
    <property type="term" value="F:small GTPase binding"/>
    <property type="evidence" value="ECO:0007669"/>
    <property type="project" value="TreeGrafter"/>
</dbReference>
<sequence>NNAHLRSLILEDNELRCLGCQQLLPIRLINNAINLRGLTQLTDALIKTGSLKILDLSGNRFEEKCGLQLRRLLEENRSIEELHVGHNNFREKGTIAIAYGL</sequence>
<dbReference type="PANTHER" id="PTHR24113:SF12">
    <property type="entry name" value="RAN GTPASE-ACTIVATING PROTEIN 1"/>
    <property type="match status" value="1"/>
</dbReference>
<proteinExistence type="predicted"/>
<dbReference type="SMART" id="SM00368">
    <property type="entry name" value="LRR_RI"/>
    <property type="match status" value="3"/>
</dbReference>
<reference evidence="5" key="1">
    <citation type="submission" date="2016-11" db="UniProtKB">
        <authorList>
            <consortium name="WormBaseParasite"/>
        </authorList>
    </citation>
    <scope>IDENTIFICATION</scope>
</reference>
<dbReference type="PANTHER" id="PTHR24113">
    <property type="entry name" value="RAN GTPASE-ACTIVATING PROTEIN 1"/>
    <property type="match status" value="1"/>
</dbReference>
<name>A0A1I8GH96_9PLAT</name>
<dbReference type="Pfam" id="PF00560">
    <property type="entry name" value="LRR_1"/>
    <property type="match status" value="1"/>
</dbReference>
<accession>A0A1I8GH96</accession>
<dbReference type="GO" id="GO:0048471">
    <property type="term" value="C:perinuclear region of cytoplasm"/>
    <property type="evidence" value="ECO:0007669"/>
    <property type="project" value="TreeGrafter"/>
</dbReference>